<keyword evidence="3" id="KW-1185">Reference proteome</keyword>
<gene>
    <name evidence="2" type="ORF">GR702_15990</name>
</gene>
<accession>A0A7X4GKF1</accession>
<protein>
    <submittedName>
        <fullName evidence="2">Uncharacterized protein</fullName>
    </submittedName>
</protein>
<keyword evidence="1" id="KW-0812">Transmembrane</keyword>
<dbReference type="Proteomes" id="UP000465810">
    <property type="component" value="Unassembled WGS sequence"/>
</dbReference>
<evidence type="ECO:0000256" key="1">
    <source>
        <dbReference type="SAM" id="Phobius"/>
    </source>
</evidence>
<dbReference type="AlphaFoldDB" id="A0A7X4GKF1"/>
<reference evidence="2 3" key="1">
    <citation type="submission" date="2019-12" db="EMBL/GenBank/DDBJ databases">
        <authorList>
            <person name="Feng G."/>
            <person name="Zhu H."/>
        </authorList>
    </citation>
    <scope>NUCLEOTIDE SEQUENCE [LARGE SCALE GENOMIC DNA]</scope>
    <source>
        <strain evidence="2 3">FGD1</strain>
    </source>
</reference>
<evidence type="ECO:0000313" key="3">
    <source>
        <dbReference type="Proteomes" id="UP000465810"/>
    </source>
</evidence>
<dbReference type="RefSeq" id="WP_160986771.1">
    <property type="nucleotide sequence ID" value="NZ_WVTD01000013.1"/>
</dbReference>
<feature type="transmembrane region" description="Helical" evidence="1">
    <location>
        <begin position="284"/>
        <end position="307"/>
    </location>
</feature>
<proteinExistence type="predicted"/>
<sequence>MGRFTSILQWLLRHALLYGALVCAFGVSPFVAQAWRQASEREATFLGLSEVESRLRAEYEALGAQFASTTAGAENRSAAELDRLIAQTRSQRDAARRALGDRPGIMALYRRGPQALLADQQGRLQVALLDRQLQTLEAARDLVDSRTAQELQAGARVRLSQAEQRCNAAIARQQALERAWTYRLRSWIESEEHRQVSQERQRECSVSDEARNRLAAMAYREGAVERAQAALATSRRDLVTTFDEALADLSAERAVAGTLWQGSAVQKLRVLAKEWHLDRLLTQAFWALLVIVASPYLIRLLCWTVLAPLAERRASIRLAVPGGRGAAIPPSAPSTTSVPVRLGPSEELLVRQSFLQTTSHQGAKATQWLLDWRHPLASWASGLAFLTRIGGEGEVTTVSAVRDPFAEVTVLAMPEGASCVLLPRALAAVVQPVGRPLRITSHWRLGSLNAWLTLQLRYLVFHGPCRLVVKGGRGVRVERAERGRVFGQAQLVGFSADLAYSVSRTETFWPYLLGYEQLFKDKVKAGEGILVIEEAPMAGRGGRVRHGLEGAFDVATKAFGI</sequence>
<organism evidence="2 3">
    <name type="scientific">Novosphingobium silvae</name>
    <dbReference type="NCBI Taxonomy" id="2692619"/>
    <lineage>
        <taxon>Bacteria</taxon>
        <taxon>Pseudomonadati</taxon>
        <taxon>Pseudomonadota</taxon>
        <taxon>Alphaproteobacteria</taxon>
        <taxon>Sphingomonadales</taxon>
        <taxon>Sphingomonadaceae</taxon>
        <taxon>Novosphingobium</taxon>
    </lineage>
</organism>
<dbReference type="EMBL" id="WVTD01000013">
    <property type="protein sequence ID" value="MYL99269.1"/>
    <property type="molecule type" value="Genomic_DNA"/>
</dbReference>
<name>A0A7X4GKF1_9SPHN</name>
<keyword evidence="1" id="KW-0472">Membrane</keyword>
<comment type="caution">
    <text evidence="2">The sequence shown here is derived from an EMBL/GenBank/DDBJ whole genome shotgun (WGS) entry which is preliminary data.</text>
</comment>
<keyword evidence="1" id="KW-1133">Transmembrane helix</keyword>
<evidence type="ECO:0000313" key="2">
    <source>
        <dbReference type="EMBL" id="MYL99269.1"/>
    </source>
</evidence>